<organism evidence="9 10">
    <name type="scientific">Szabonella alba</name>
    <dbReference type="NCBI Taxonomy" id="2804194"/>
    <lineage>
        <taxon>Bacteria</taxon>
        <taxon>Pseudomonadati</taxon>
        <taxon>Pseudomonadota</taxon>
        <taxon>Alphaproteobacteria</taxon>
        <taxon>Rhodobacterales</taxon>
        <taxon>Paracoccaceae</taxon>
        <taxon>Szabonella</taxon>
    </lineage>
</organism>
<keyword evidence="1 6" id="KW-0436">Ligase</keyword>
<protein>
    <recommendedName>
        <fullName evidence="6">tRNA(Ile)-lysidine synthase</fullName>
        <ecNumber evidence="6">6.3.4.19</ecNumber>
    </recommendedName>
    <alternativeName>
        <fullName evidence="6">tRNA(Ile)-2-lysyl-cytidine synthase</fullName>
    </alternativeName>
    <alternativeName>
        <fullName evidence="6">tRNA(Ile)-lysidine synthetase</fullName>
    </alternativeName>
</protein>
<comment type="function">
    <text evidence="6">Ligates lysine onto the cytidine present at position 34 of the AUA codon-specific tRNA(Ile) that contains the anticodon CAU, in an ATP-dependent manner. Cytidine is converted to lysidine, thus changing the amino acid specificity of the tRNA from methionine to isoleucine.</text>
</comment>
<dbReference type="HAMAP" id="MF_01161">
    <property type="entry name" value="tRNA_Ile_lys_synt"/>
    <property type="match status" value="1"/>
</dbReference>
<sequence>MPRWRRRRLAANRQGPGRDGPDGRLRQALAAALAAEPPGAVGIAVSGGSDSLALLCLAAELAPGTGRRIAAATVDHGLRPEALDEAARVGAICRGLGLSHHILTWDHGPVRGNLMQAARAARYDLLADWARHEGLTSVLVAHTADDQAETFLMELARSAGLDGLTGMRPGWVQGGIRFLRPLLGASRAELRAVLTARGQVWIEDPSNADPRYARVRARRALPELAPLGIDAAGITASMAHLQSAQAALRQITGREAARLSRHVAGMVQIDRQGWSDLPAEIRRRMLLAAMQEVTGAEYAPRAAALGRVIARAVEGGEATLAGCRIRAKGDSLLILREAKAVSGLIARPGALWDGRWQVCGPFAADMEIRALGAAGLTGCRDWRETGLPREALLVTPAIWQGPALVAAPLAGQDAGFSARILPAPGPFALSH</sequence>
<comment type="subcellular location">
    <subcellularLocation>
        <location evidence="6">Cytoplasm</location>
    </subcellularLocation>
</comment>
<evidence type="ECO:0000313" key="10">
    <source>
        <dbReference type="Proteomes" id="UP000648908"/>
    </source>
</evidence>
<keyword evidence="2 6" id="KW-0819">tRNA processing</keyword>
<evidence type="ECO:0000256" key="6">
    <source>
        <dbReference type="HAMAP-Rule" id="MF_01161"/>
    </source>
</evidence>
<comment type="catalytic activity">
    <reaction evidence="5 6">
        <text>cytidine(34) in tRNA(Ile2) + L-lysine + ATP = lysidine(34) in tRNA(Ile2) + AMP + diphosphate + H(+)</text>
        <dbReference type="Rhea" id="RHEA:43744"/>
        <dbReference type="Rhea" id="RHEA-COMP:10625"/>
        <dbReference type="Rhea" id="RHEA-COMP:10670"/>
        <dbReference type="ChEBI" id="CHEBI:15378"/>
        <dbReference type="ChEBI" id="CHEBI:30616"/>
        <dbReference type="ChEBI" id="CHEBI:32551"/>
        <dbReference type="ChEBI" id="CHEBI:33019"/>
        <dbReference type="ChEBI" id="CHEBI:82748"/>
        <dbReference type="ChEBI" id="CHEBI:83665"/>
        <dbReference type="ChEBI" id="CHEBI:456215"/>
        <dbReference type="EC" id="6.3.4.19"/>
    </reaction>
</comment>
<name>A0A8K0Y1B9_9RHOB</name>
<proteinExistence type="inferred from homology"/>
<evidence type="ECO:0000256" key="5">
    <source>
        <dbReference type="ARBA" id="ARBA00048539"/>
    </source>
</evidence>
<dbReference type="InterPro" id="IPR012094">
    <property type="entry name" value="tRNA_Ile_lys_synt"/>
</dbReference>
<evidence type="ECO:0000259" key="8">
    <source>
        <dbReference type="Pfam" id="PF01171"/>
    </source>
</evidence>
<dbReference type="PANTHER" id="PTHR43033">
    <property type="entry name" value="TRNA(ILE)-LYSIDINE SYNTHASE-RELATED"/>
    <property type="match status" value="1"/>
</dbReference>
<keyword evidence="3 6" id="KW-0547">Nucleotide-binding</keyword>
<feature type="binding site" evidence="6">
    <location>
        <begin position="46"/>
        <end position="51"/>
    </location>
    <ligand>
        <name>ATP</name>
        <dbReference type="ChEBI" id="CHEBI:30616"/>
    </ligand>
</feature>
<dbReference type="InterPro" id="IPR011063">
    <property type="entry name" value="TilS/TtcA_N"/>
</dbReference>
<dbReference type="EMBL" id="JAESVN010000001">
    <property type="protein sequence ID" value="MBL4915859.1"/>
    <property type="molecule type" value="Genomic_DNA"/>
</dbReference>
<dbReference type="GO" id="GO:0032267">
    <property type="term" value="F:tRNA(Ile)-lysidine synthase activity"/>
    <property type="evidence" value="ECO:0007669"/>
    <property type="project" value="UniProtKB-EC"/>
</dbReference>
<dbReference type="CDD" id="cd01992">
    <property type="entry name" value="TilS_N"/>
    <property type="match status" value="1"/>
</dbReference>
<dbReference type="GO" id="GO:0005737">
    <property type="term" value="C:cytoplasm"/>
    <property type="evidence" value="ECO:0007669"/>
    <property type="project" value="UniProtKB-SubCell"/>
</dbReference>
<evidence type="ECO:0000256" key="7">
    <source>
        <dbReference type="SAM" id="MobiDB-lite"/>
    </source>
</evidence>
<dbReference type="GO" id="GO:0006400">
    <property type="term" value="P:tRNA modification"/>
    <property type="evidence" value="ECO:0007669"/>
    <property type="project" value="UniProtKB-UniRule"/>
</dbReference>
<dbReference type="AlphaFoldDB" id="A0A8K0Y1B9"/>
<feature type="region of interest" description="Disordered" evidence="7">
    <location>
        <begin position="1"/>
        <end position="23"/>
    </location>
</feature>
<dbReference type="Proteomes" id="UP000648908">
    <property type="component" value="Unassembled WGS sequence"/>
</dbReference>
<feature type="compositionally biased region" description="Basic residues" evidence="7">
    <location>
        <begin position="1"/>
        <end position="10"/>
    </location>
</feature>
<evidence type="ECO:0000256" key="2">
    <source>
        <dbReference type="ARBA" id="ARBA00022694"/>
    </source>
</evidence>
<evidence type="ECO:0000256" key="3">
    <source>
        <dbReference type="ARBA" id="ARBA00022741"/>
    </source>
</evidence>
<accession>A0A8K0Y1B9</accession>
<comment type="caution">
    <text evidence="9">The sequence shown here is derived from an EMBL/GenBank/DDBJ whole genome shotgun (WGS) entry which is preliminary data.</text>
</comment>
<dbReference type="InterPro" id="IPR014729">
    <property type="entry name" value="Rossmann-like_a/b/a_fold"/>
</dbReference>
<evidence type="ECO:0000256" key="4">
    <source>
        <dbReference type="ARBA" id="ARBA00022840"/>
    </source>
</evidence>
<evidence type="ECO:0000313" key="9">
    <source>
        <dbReference type="EMBL" id="MBL4915859.1"/>
    </source>
</evidence>
<dbReference type="InterPro" id="IPR012795">
    <property type="entry name" value="tRNA_Ile_lys_synt_N"/>
</dbReference>
<dbReference type="SUPFAM" id="SSF52402">
    <property type="entry name" value="Adenine nucleotide alpha hydrolases-like"/>
    <property type="match status" value="1"/>
</dbReference>
<evidence type="ECO:0000256" key="1">
    <source>
        <dbReference type="ARBA" id="ARBA00022598"/>
    </source>
</evidence>
<reference evidence="9" key="1">
    <citation type="submission" date="2021-01" db="EMBL/GenBank/DDBJ databases">
        <title>Tabrizicola alba sp. nov. a motile alkaliphilic bacterium isolated from a soda lake.</title>
        <authorList>
            <person name="Szuroczki S."/>
            <person name="Abbaszade G."/>
            <person name="Schumann P."/>
            <person name="Toth E."/>
        </authorList>
    </citation>
    <scope>NUCLEOTIDE SEQUENCE</scope>
    <source>
        <strain evidence="9">DMG-N-6</strain>
    </source>
</reference>
<dbReference type="GO" id="GO:0005524">
    <property type="term" value="F:ATP binding"/>
    <property type="evidence" value="ECO:0007669"/>
    <property type="project" value="UniProtKB-UniRule"/>
</dbReference>
<feature type="domain" description="tRNA(Ile)-lysidine/2-thiocytidine synthase N-terminal" evidence="8">
    <location>
        <begin position="41"/>
        <end position="219"/>
    </location>
</feature>
<dbReference type="EC" id="6.3.4.19" evidence="6"/>
<dbReference type="NCBIfam" id="TIGR02432">
    <property type="entry name" value="lysidine_TilS_N"/>
    <property type="match status" value="1"/>
</dbReference>
<keyword evidence="10" id="KW-1185">Reference proteome</keyword>
<keyword evidence="4 6" id="KW-0067">ATP-binding</keyword>
<gene>
    <name evidence="6 9" type="primary">tilS</name>
    <name evidence="9" type="ORF">JL811_01385</name>
</gene>
<dbReference type="Gene3D" id="3.40.50.620">
    <property type="entry name" value="HUPs"/>
    <property type="match status" value="1"/>
</dbReference>
<dbReference type="PANTHER" id="PTHR43033:SF5">
    <property type="entry name" value="TRNA(ILE)-LYSIDINE SYNTHETASE"/>
    <property type="match status" value="1"/>
</dbReference>
<comment type="similarity">
    <text evidence="6">Belongs to the tRNA(Ile)-lysidine synthase family.</text>
</comment>
<dbReference type="Pfam" id="PF01171">
    <property type="entry name" value="ATP_bind_3"/>
    <property type="match status" value="1"/>
</dbReference>
<keyword evidence="6" id="KW-0963">Cytoplasm</keyword>
<comment type="domain">
    <text evidence="6">The N-terminal region contains the highly conserved SGGXDS motif, predicted to be a P-loop motif involved in ATP binding.</text>
</comment>